<dbReference type="InterPro" id="IPR006119">
    <property type="entry name" value="Resolv_N"/>
</dbReference>
<feature type="domain" description="Recombinase" evidence="1">
    <location>
        <begin position="203"/>
        <end position="364"/>
    </location>
</feature>
<name>A0A7W7I2B2_9ACTN</name>
<dbReference type="PANTHER" id="PTHR30461">
    <property type="entry name" value="DNA-INVERTASE FROM LAMBDOID PROPHAGE"/>
    <property type="match status" value="1"/>
</dbReference>
<reference evidence="2 3" key="1">
    <citation type="submission" date="2020-08" db="EMBL/GenBank/DDBJ databases">
        <title>Sequencing the genomes of 1000 actinobacteria strains.</title>
        <authorList>
            <person name="Klenk H.-P."/>
        </authorList>
    </citation>
    <scope>NUCLEOTIDE SEQUENCE [LARGE SCALE GENOMIC DNA]</scope>
    <source>
        <strain evidence="2 3">DSM 43149</strain>
    </source>
</reference>
<dbReference type="PANTHER" id="PTHR30461:SF23">
    <property type="entry name" value="DNA RECOMBINASE-RELATED"/>
    <property type="match status" value="1"/>
</dbReference>
<proteinExistence type="predicted"/>
<dbReference type="PROSITE" id="PS51737">
    <property type="entry name" value="RECOMBINASE_DNA_BIND"/>
    <property type="match status" value="1"/>
</dbReference>
<evidence type="ECO:0000259" key="1">
    <source>
        <dbReference type="PROSITE" id="PS51737"/>
    </source>
</evidence>
<gene>
    <name evidence="2" type="ORF">BJ971_005671</name>
</gene>
<dbReference type="InterPro" id="IPR038109">
    <property type="entry name" value="DNA_bind_recomb_sf"/>
</dbReference>
<comment type="caution">
    <text evidence="2">The sequence shown here is derived from an EMBL/GenBank/DDBJ whole genome shotgun (WGS) entry which is preliminary data.</text>
</comment>
<protein>
    <submittedName>
        <fullName evidence="2">DNA invertase Pin-like site-specific DNA recombinase</fullName>
    </submittedName>
</protein>
<dbReference type="AlphaFoldDB" id="A0A7W7I2B2"/>
<accession>A0A7W7I2B2</accession>
<dbReference type="Pfam" id="PF00239">
    <property type="entry name" value="Resolvase"/>
    <property type="match status" value="1"/>
</dbReference>
<dbReference type="RefSeq" id="WP_184996221.1">
    <property type="nucleotide sequence ID" value="NZ_BOMK01000103.1"/>
</dbReference>
<dbReference type="Proteomes" id="UP000578112">
    <property type="component" value="Unassembled WGS sequence"/>
</dbReference>
<dbReference type="GO" id="GO:0000150">
    <property type="term" value="F:DNA strand exchange activity"/>
    <property type="evidence" value="ECO:0007669"/>
    <property type="project" value="InterPro"/>
</dbReference>
<dbReference type="InterPro" id="IPR011109">
    <property type="entry name" value="DNA_bind_recombinase_dom"/>
</dbReference>
<dbReference type="Pfam" id="PF13408">
    <property type="entry name" value="Zn_ribbon_recom"/>
    <property type="match status" value="1"/>
</dbReference>
<dbReference type="Gene3D" id="3.90.1750.20">
    <property type="entry name" value="Putative Large Serine Recombinase, Chain B, Domain 2"/>
    <property type="match status" value="1"/>
</dbReference>
<dbReference type="InterPro" id="IPR025827">
    <property type="entry name" value="Zn_ribbon_recom_dom"/>
</dbReference>
<evidence type="ECO:0000313" key="2">
    <source>
        <dbReference type="EMBL" id="MBB4765115.1"/>
    </source>
</evidence>
<dbReference type="InterPro" id="IPR036162">
    <property type="entry name" value="Resolvase-like_N_sf"/>
</dbReference>
<keyword evidence="3" id="KW-1185">Reference proteome</keyword>
<dbReference type="SUPFAM" id="SSF53041">
    <property type="entry name" value="Resolvase-like"/>
    <property type="match status" value="1"/>
</dbReference>
<organism evidence="2 3">
    <name type="scientific">Actinoplanes digitatis</name>
    <dbReference type="NCBI Taxonomy" id="1868"/>
    <lineage>
        <taxon>Bacteria</taxon>
        <taxon>Bacillati</taxon>
        <taxon>Actinomycetota</taxon>
        <taxon>Actinomycetes</taxon>
        <taxon>Micromonosporales</taxon>
        <taxon>Micromonosporaceae</taxon>
        <taxon>Actinoplanes</taxon>
    </lineage>
</organism>
<dbReference type="EMBL" id="JACHNH010000001">
    <property type="protein sequence ID" value="MBB4765115.1"/>
    <property type="molecule type" value="Genomic_DNA"/>
</dbReference>
<sequence>MFTPLMTALAAPPDDLFTVWWDRSAGQPRVRGRRAGRAAGGVRFAFYGRISTDGYQDPVSSRQWQFDIAELLTSSHGRIAAEFFDVGYSRSLPWHQRPGTAELLAEVARPDRRFDAVVIGEYERAFAGRQALQIIPSLRAHGVTVWLPEFDGPVDLDDPSHRALFMLLGHQSEREVLRARRRTIRAMCTQAREQGRHLGGRPPYGYRLVDAGPHPNRIHARWGRRLHRLDPDPVTAPHVRWIFARRLAGDSAAGIARALNERNVPSPAAHDPARNRHRIGTAWTLRTLAEILANPRYTGRQVWNRQRTDHNETVAGDKRTSLGPTRAWNPRSEWVISQQPAQPALVDEADFLAVQQVTAVPAPKERAVRRYLLTGLLVCAVCGRRLEAHWVHGRAGYRCRHGRASVRPGDHRVRNVYWAERRIIDAMLYRLGYSGELPVLAGADDLLAHLRAQGQVIVCGLDTLSLEPIDLERTVTPTTAIPRWDDSGGG</sequence>
<evidence type="ECO:0000313" key="3">
    <source>
        <dbReference type="Proteomes" id="UP000578112"/>
    </source>
</evidence>
<dbReference type="Pfam" id="PF07508">
    <property type="entry name" value="Recombinase"/>
    <property type="match status" value="1"/>
</dbReference>
<dbReference type="SMART" id="SM00857">
    <property type="entry name" value="Resolvase"/>
    <property type="match status" value="1"/>
</dbReference>
<dbReference type="Gene3D" id="3.40.50.1390">
    <property type="entry name" value="Resolvase, N-terminal catalytic domain"/>
    <property type="match status" value="1"/>
</dbReference>
<dbReference type="InterPro" id="IPR050639">
    <property type="entry name" value="SSR_resolvase"/>
</dbReference>
<dbReference type="GO" id="GO:0003677">
    <property type="term" value="F:DNA binding"/>
    <property type="evidence" value="ECO:0007669"/>
    <property type="project" value="InterPro"/>
</dbReference>